<dbReference type="OrthoDB" id="110024at2759"/>
<dbReference type="InterPro" id="IPR036869">
    <property type="entry name" value="J_dom_sf"/>
</dbReference>
<gene>
    <name evidence="7" type="ORF">SVUK_LOCUS10240</name>
</gene>
<dbReference type="GO" id="GO:0036503">
    <property type="term" value="P:ERAD pathway"/>
    <property type="evidence" value="ECO:0007669"/>
    <property type="project" value="TreeGrafter"/>
</dbReference>
<dbReference type="AlphaFoldDB" id="A0A3P7L7C8"/>
<evidence type="ECO:0000256" key="3">
    <source>
        <dbReference type="ARBA" id="ARBA00041533"/>
    </source>
</evidence>
<dbReference type="GO" id="GO:0051787">
    <property type="term" value="F:misfolded protein binding"/>
    <property type="evidence" value="ECO:0007669"/>
    <property type="project" value="TreeGrafter"/>
</dbReference>
<comment type="subunit">
    <text evidence="5">Interacts with HSPA5/BiP; interaction is direct. Interacts with ERN1/IRE1 (via the luminal region). Interacts with DERL1.</text>
</comment>
<protein>
    <recommendedName>
        <fullName evidence="2">DnaJ homolog subfamily B member 9</fullName>
    </recommendedName>
    <alternativeName>
        <fullName evidence="3">Endoplasmic reticulum DNA J domain-containing protein 4</fullName>
    </alternativeName>
</protein>
<evidence type="ECO:0000313" key="7">
    <source>
        <dbReference type="EMBL" id="VDM75242.1"/>
    </source>
</evidence>
<evidence type="ECO:0000313" key="8">
    <source>
        <dbReference type="Proteomes" id="UP000270094"/>
    </source>
</evidence>
<dbReference type="PRINTS" id="PR00625">
    <property type="entry name" value="JDOMAIN"/>
</dbReference>
<dbReference type="CDD" id="cd06257">
    <property type="entry name" value="DnaJ"/>
    <property type="match status" value="1"/>
</dbReference>
<dbReference type="Proteomes" id="UP000270094">
    <property type="component" value="Unassembled WGS sequence"/>
</dbReference>
<dbReference type="Pfam" id="PF00226">
    <property type="entry name" value="DnaJ"/>
    <property type="match status" value="1"/>
</dbReference>
<dbReference type="GO" id="GO:0051087">
    <property type="term" value="F:protein-folding chaperone binding"/>
    <property type="evidence" value="ECO:0007669"/>
    <property type="project" value="TreeGrafter"/>
</dbReference>
<dbReference type="InterPro" id="IPR001623">
    <property type="entry name" value="DnaJ_domain"/>
</dbReference>
<evidence type="ECO:0000259" key="6">
    <source>
        <dbReference type="PROSITE" id="PS50076"/>
    </source>
</evidence>
<comment type="function">
    <text evidence="4">Co-chaperone for Hsp70 protein HSPA5/BiP that acts as a key repressor of the ERN1/IRE1-mediated unfolded protein response (UPR). J domain-containing co-chaperones stimulate the ATPase activity of Hsp70 proteins and are required for efficient substrate recognition by Hsp70 proteins. In the unstressed endoplasmic reticulum, interacts with the luminal region of ERN1/IRE1 and selectively recruits HSPA5/BiP: HSPA5/BiP disrupts the dimerization of the active ERN1/IRE1 luminal region, thereby inactivating ERN1/IRE1. Also involved in endoplasmic reticulum-associated degradation (ERAD) of misfolded proteins. Required for survival of B-cell progenitors and normal antibody production.</text>
</comment>
<dbReference type="GO" id="GO:0005783">
    <property type="term" value="C:endoplasmic reticulum"/>
    <property type="evidence" value="ECO:0007669"/>
    <property type="project" value="TreeGrafter"/>
</dbReference>
<dbReference type="SMART" id="SM00271">
    <property type="entry name" value="DnaJ"/>
    <property type="match status" value="1"/>
</dbReference>
<keyword evidence="1" id="KW-0143">Chaperone</keyword>
<dbReference type="EMBL" id="UYYB01095083">
    <property type="protein sequence ID" value="VDM75242.1"/>
    <property type="molecule type" value="Genomic_DNA"/>
</dbReference>
<evidence type="ECO:0000256" key="5">
    <source>
        <dbReference type="ARBA" id="ARBA00046365"/>
    </source>
</evidence>
<reference evidence="7 8" key="1">
    <citation type="submission" date="2018-11" db="EMBL/GenBank/DDBJ databases">
        <authorList>
            <consortium name="Pathogen Informatics"/>
        </authorList>
    </citation>
    <scope>NUCLEOTIDE SEQUENCE [LARGE SCALE GENOMIC DNA]</scope>
</reference>
<proteinExistence type="predicted"/>
<dbReference type="PROSITE" id="PS50076">
    <property type="entry name" value="DNAJ_2"/>
    <property type="match status" value="1"/>
</dbReference>
<dbReference type="Gene3D" id="1.10.287.110">
    <property type="entry name" value="DnaJ domain"/>
    <property type="match status" value="1"/>
</dbReference>
<feature type="domain" description="J" evidence="6">
    <location>
        <begin position="15"/>
        <end position="80"/>
    </location>
</feature>
<dbReference type="PANTHER" id="PTHR44360:SF1">
    <property type="entry name" value="DNAJ HOMOLOG SUBFAMILY B MEMBER 9"/>
    <property type="match status" value="1"/>
</dbReference>
<evidence type="ECO:0000256" key="2">
    <source>
        <dbReference type="ARBA" id="ARBA00040158"/>
    </source>
</evidence>
<evidence type="ECO:0000256" key="1">
    <source>
        <dbReference type="ARBA" id="ARBA00023186"/>
    </source>
</evidence>
<evidence type="ECO:0000256" key="4">
    <source>
        <dbReference type="ARBA" id="ARBA00045428"/>
    </source>
</evidence>
<sequence>MRSASGHPIDILFVDYYRILGVDQQASVESIKAAYHERARLWHPDKNDGSEKSKERFIQLQRAYKVLSDPNKRAIYDRFGAMGLDVAERYDEDEQQYMADFARSTKWIVPRTE</sequence>
<dbReference type="PANTHER" id="PTHR44360">
    <property type="entry name" value="DNAJ HOMOLOG SUBFAMILY B MEMBER 9"/>
    <property type="match status" value="1"/>
</dbReference>
<organism evidence="7 8">
    <name type="scientific">Strongylus vulgaris</name>
    <name type="common">Blood worm</name>
    <dbReference type="NCBI Taxonomy" id="40348"/>
    <lineage>
        <taxon>Eukaryota</taxon>
        <taxon>Metazoa</taxon>
        <taxon>Ecdysozoa</taxon>
        <taxon>Nematoda</taxon>
        <taxon>Chromadorea</taxon>
        <taxon>Rhabditida</taxon>
        <taxon>Rhabditina</taxon>
        <taxon>Rhabditomorpha</taxon>
        <taxon>Strongyloidea</taxon>
        <taxon>Strongylidae</taxon>
        <taxon>Strongylus</taxon>
    </lineage>
</organism>
<keyword evidence="8" id="KW-1185">Reference proteome</keyword>
<dbReference type="SUPFAM" id="SSF46565">
    <property type="entry name" value="Chaperone J-domain"/>
    <property type="match status" value="1"/>
</dbReference>
<dbReference type="InterPro" id="IPR051948">
    <property type="entry name" value="Hsp70_co-chaperone_J-domain"/>
</dbReference>
<accession>A0A3P7L7C8</accession>
<name>A0A3P7L7C8_STRVU</name>